<dbReference type="RefSeq" id="WP_345406390.1">
    <property type="nucleotide sequence ID" value="NZ_BAABLA010000122.1"/>
</dbReference>
<dbReference type="PROSITE" id="PS51462">
    <property type="entry name" value="NUDIX"/>
    <property type="match status" value="1"/>
</dbReference>
<comment type="caution">
    <text evidence="6">The sequence shown here is derived from an EMBL/GenBank/DDBJ whole genome shotgun (WGS) entry which is preliminary data.</text>
</comment>
<sequence>MPRGQSIIRCAGGVVHDASGRLLLVRRGREPSAGKWSLPGGRLLSGELMTDAVARELREETGLTVNPASLAGIVTRGRYEIHDYFCTVVAGALRAGDDAEDARWFDRDEYDALDRNGDLVDGLTATLRSWHALPTGPRRT</sequence>
<feature type="domain" description="Nudix hydrolase" evidence="5">
    <location>
        <begin position="6"/>
        <end position="127"/>
    </location>
</feature>
<evidence type="ECO:0000256" key="2">
    <source>
        <dbReference type="ARBA" id="ARBA00005582"/>
    </source>
</evidence>
<dbReference type="PROSITE" id="PS00893">
    <property type="entry name" value="NUDIX_BOX"/>
    <property type="match status" value="1"/>
</dbReference>
<evidence type="ECO:0000256" key="4">
    <source>
        <dbReference type="RuleBase" id="RU003476"/>
    </source>
</evidence>
<dbReference type="Pfam" id="PF00293">
    <property type="entry name" value="NUDIX"/>
    <property type="match status" value="1"/>
</dbReference>
<evidence type="ECO:0000256" key="3">
    <source>
        <dbReference type="ARBA" id="ARBA00022801"/>
    </source>
</evidence>
<dbReference type="CDD" id="cd04673">
    <property type="entry name" value="NUDIX_ADPRase"/>
    <property type="match status" value="1"/>
</dbReference>
<keyword evidence="7" id="KW-1185">Reference proteome</keyword>
<proteinExistence type="inferred from homology"/>
<evidence type="ECO:0000313" key="6">
    <source>
        <dbReference type="EMBL" id="MFC6871063.1"/>
    </source>
</evidence>
<dbReference type="InterPro" id="IPR015797">
    <property type="entry name" value="NUDIX_hydrolase-like_dom_sf"/>
</dbReference>
<dbReference type="Proteomes" id="UP001596337">
    <property type="component" value="Unassembled WGS sequence"/>
</dbReference>
<dbReference type="PANTHER" id="PTHR43046:SF14">
    <property type="entry name" value="MUTT_NUDIX FAMILY PROTEIN"/>
    <property type="match status" value="1"/>
</dbReference>
<comment type="similarity">
    <text evidence="2 4">Belongs to the Nudix hydrolase family.</text>
</comment>
<dbReference type="PRINTS" id="PR00502">
    <property type="entry name" value="NUDIXFAMILY"/>
</dbReference>
<evidence type="ECO:0000313" key="7">
    <source>
        <dbReference type="Proteomes" id="UP001596337"/>
    </source>
</evidence>
<reference evidence="7" key="1">
    <citation type="journal article" date="2019" name="Int. J. Syst. Evol. Microbiol.">
        <title>The Global Catalogue of Microorganisms (GCM) 10K type strain sequencing project: providing services to taxonomists for standard genome sequencing and annotation.</title>
        <authorList>
            <consortium name="The Broad Institute Genomics Platform"/>
            <consortium name="The Broad Institute Genome Sequencing Center for Infectious Disease"/>
            <person name="Wu L."/>
            <person name="Ma J."/>
        </authorList>
    </citation>
    <scope>NUCLEOTIDE SEQUENCE [LARGE SCALE GENOMIC DNA]</scope>
    <source>
        <strain evidence="7">KCTC 32255</strain>
    </source>
</reference>
<dbReference type="InterPro" id="IPR020476">
    <property type="entry name" value="Nudix_hydrolase"/>
</dbReference>
<name>A0ABW2C7B0_9PSEU</name>
<dbReference type="GO" id="GO:0016787">
    <property type="term" value="F:hydrolase activity"/>
    <property type="evidence" value="ECO:0007669"/>
    <property type="project" value="UniProtKB-KW"/>
</dbReference>
<dbReference type="SUPFAM" id="SSF55811">
    <property type="entry name" value="Nudix"/>
    <property type="match status" value="1"/>
</dbReference>
<dbReference type="InterPro" id="IPR000086">
    <property type="entry name" value="NUDIX_hydrolase_dom"/>
</dbReference>
<dbReference type="InterPro" id="IPR020084">
    <property type="entry name" value="NUDIX_hydrolase_CS"/>
</dbReference>
<organism evidence="6 7">
    <name type="scientific">Haloechinothrix salitolerans</name>
    <dbReference type="NCBI Taxonomy" id="926830"/>
    <lineage>
        <taxon>Bacteria</taxon>
        <taxon>Bacillati</taxon>
        <taxon>Actinomycetota</taxon>
        <taxon>Actinomycetes</taxon>
        <taxon>Pseudonocardiales</taxon>
        <taxon>Pseudonocardiaceae</taxon>
        <taxon>Haloechinothrix</taxon>
    </lineage>
</organism>
<evidence type="ECO:0000256" key="1">
    <source>
        <dbReference type="ARBA" id="ARBA00001946"/>
    </source>
</evidence>
<comment type="cofactor">
    <cofactor evidence="1">
        <name>Mg(2+)</name>
        <dbReference type="ChEBI" id="CHEBI:18420"/>
    </cofactor>
</comment>
<dbReference type="EMBL" id="JBHSXX010000001">
    <property type="protein sequence ID" value="MFC6871063.1"/>
    <property type="molecule type" value="Genomic_DNA"/>
</dbReference>
<evidence type="ECO:0000259" key="5">
    <source>
        <dbReference type="PROSITE" id="PS51462"/>
    </source>
</evidence>
<gene>
    <name evidence="6" type="ORF">ACFQGD_28475</name>
</gene>
<accession>A0ABW2C7B0</accession>
<protein>
    <submittedName>
        <fullName evidence="6">NUDIX hydrolase</fullName>
    </submittedName>
</protein>
<keyword evidence="3 4" id="KW-0378">Hydrolase</keyword>
<dbReference type="PANTHER" id="PTHR43046">
    <property type="entry name" value="GDP-MANNOSE MANNOSYL HYDROLASE"/>
    <property type="match status" value="1"/>
</dbReference>
<dbReference type="Gene3D" id="3.90.79.10">
    <property type="entry name" value="Nucleoside Triphosphate Pyrophosphohydrolase"/>
    <property type="match status" value="1"/>
</dbReference>